<keyword evidence="9" id="KW-0325">Glycoprotein</keyword>
<organism evidence="12 13">
    <name type="scientific">Triplophysa tibetana</name>
    <dbReference type="NCBI Taxonomy" id="1572043"/>
    <lineage>
        <taxon>Eukaryota</taxon>
        <taxon>Metazoa</taxon>
        <taxon>Chordata</taxon>
        <taxon>Craniata</taxon>
        <taxon>Vertebrata</taxon>
        <taxon>Euteleostomi</taxon>
        <taxon>Actinopterygii</taxon>
        <taxon>Neopterygii</taxon>
        <taxon>Teleostei</taxon>
        <taxon>Ostariophysi</taxon>
        <taxon>Cypriniformes</taxon>
        <taxon>Nemacheilidae</taxon>
        <taxon>Triplophysa</taxon>
    </lineage>
</organism>
<dbReference type="Gene3D" id="2.60.40.10">
    <property type="entry name" value="Immunoglobulins"/>
    <property type="match status" value="1"/>
</dbReference>
<dbReference type="InterPro" id="IPR013783">
    <property type="entry name" value="Ig-like_fold"/>
</dbReference>
<keyword evidence="3" id="KW-0812">Transmembrane</keyword>
<dbReference type="InterPro" id="IPR013098">
    <property type="entry name" value="Ig_I-set"/>
</dbReference>
<comment type="caution">
    <text evidence="12">The sequence shown here is derived from an EMBL/GenBank/DDBJ whole genome shotgun (WGS) entry which is preliminary data.</text>
</comment>
<sequence length="177" mass="19143">MLGIKPGGGEKAKWGFSRKNGRGLEKRVHDRRRVSEAAYFSQQPQDQVVVAGQSVTLPCVIVGYRGMVQWTKDGLALGGERDLPGWTRYSLLGDPLSGEHNLVIDSAELGDDAVYECQATQAGLRSHRAKLTVLATGGGGGGRMKMVWGGRRAPGVSAQCCVADTWWPNLDTARMRC</sequence>
<dbReference type="InterPro" id="IPR051275">
    <property type="entry name" value="Cell_adhesion_signaling"/>
</dbReference>
<dbReference type="SMART" id="SM00409">
    <property type="entry name" value="IG"/>
    <property type="match status" value="1"/>
</dbReference>
<dbReference type="PANTHER" id="PTHR11640:SF51">
    <property type="entry name" value="KIN OF IRRE-LIKE PROTEIN 2"/>
    <property type="match status" value="1"/>
</dbReference>
<keyword evidence="5" id="KW-0677">Repeat</keyword>
<keyword evidence="7" id="KW-0472">Membrane</keyword>
<evidence type="ECO:0000256" key="10">
    <source>
        <dbReference type="ARBA" id="ARBA00023319"/>
    </source>
</evidence>
<evidence type="ECO:0000256" key="7">
    <source>
        <dbReference type="ARBA" id="ARBA00023136"/>
    </source>
</evidence>
<evidence type="ECO:0000256" key="6">
    <source>
        <dbReference type="ARBA" id="ARBA00022989"/>
    </source>
</evidence>
<dbReference type="GO" id="GO:0098609">
    <property type="term" value="P:cell-cell adhesion"/>
    <property type="evidence" value="ECO:0007669"/>
    <property type="project" value="TreeGrafter"/>
</dbReference>
<protein>
    <submittedName>
        <fullName evidence="12">Kin of IRRE-like protein 2</fullName>
    </submittedName>
</protein>
<feature type="domain" description="Ig-like" evidence="11">
    <location>
        <begin position="38"/>
        <end position="132"/>
    </location>
</feature>
<name>A0A5A9MWL3_9TELE</name>
<evidence type="ECO:0000256" key="1">
    <source>
        <dbReference type="ARBA" id="ARBA00004479"/>
    </source>
</evidence>
<dbReference type="Proteomes" id="UP000324632">
    <property type="component" value="Chromosome 25"/>
</dbReference>
<evidence type="ECO:0000256" key="8">
    <source>
        <dbReference type="ARBA" id="ARBA00023157"/>
    </source>
</evidence>
<dbReference type="PROSITE" id="PS50835">
    <property type="entry name" value="IG_LIKE"/>
    <property type="match status" value="1"/>
</dbReference>
<proteinExistence type="inferred from homology"/>
<evidence type="ECO:0000313" key="13">
    <source>
        <dbReference type="Proteomes" id="UP000324632"/>
    </source>
</evidence>
<evidence type="ECO:0000256" key="4">
    <source>
        <dbReference type="ARBA" id="ARBA00022729"/>
    </source>
</evidence>
<evidence type="ECO:0000313" key="12">
    <source>
        <dbReference type="EMBL" id="KAA0702232.1"/>
    </source>
</evidence>
<dbReference type="SUPFAM" id="SSF48726">
    <property type="entry name" value="Immunoglobulin"/>
    <property type="match status" value="1"/>
</dbReference>
<evidence type="ECO:0000256" key="2">
    <source>
        <dbReference type="ARBA" id="ARBA00008637"/>
    </source>
</evidence>
<comment type="subcellular location">
    <subcellularLocation>
        <location evidence="1">Membrane</location>
        <topology evidence="1">Single-pass type I membrane protein</topology>
    </subcellularLocation>
</comment>
<dbReference type="GO" id="GO:0050839">
    <property type="term" value="F:cell adhesion molecule binding"/>
    <property type="evidence" value="ECO:0007669"/>
    <property type="project" value="TreeGrafter"/>
</dbReference>
<dbReference type="InterPro" id="IPR036179">
    <property type="entry name" value="Ig-like_dom_sf"/>
</dbReference>
<keyword evidence="10" id="KW-0393">Immunoglobulin domain</keyword>
<dbReference type="AlphaFoldDB" id="A0A5A9MWL3"/>
<dbReference type="GO" id="GO:0005886">
    <property type="term" value="C:plasma membrane"/>
    <property type="evidence" value="ECO:0007669"/>
    <property type="project" value="TreeGrafter"/>
</dbReference>
<keyword evidence="13" id="KW-1185">Reference proteome</keyword>
<dbReference type="PANTHER" id="PTHR11640">
    <property type="entry name" value="NEPHRIN"/>
    <property type="match status" value="1"/>
</dbReference>
<keyword evidence="6" id="KW-1133">Transmembrane helix</keyword>
<dbReference type="InterPro" id="IPR007110">
    <property type="entry name" value="Ig-like_dom"/>
</dbReference>
<dbReference type="InterPro" id="IPR003599">
    <property type="entry name" value="Ig_sub"/>
</dbReference>
<dbReference type="FunFam" id="2.60.40.10:FF:000077">
    <property type="entry name" value="Kirre like nephrin family adhesion molecule 3"/>
    <property type="match status" value="1"/>
</dbReference>
<reference evidence="12 13" key="1">
    <citation type="journal article" date="2019" name="Mol. Ecol. Resour.">
        <title>Chromosome-level genome assembly of Triplophysa tibetana, a fish adapted to the harsh high-altitude environment of the Tibetan Plateau.</title>
        <authorList>
            <person name="Yang X."/>
            <person name="Liu H."/>
            <person name="Ma Z."/>
            <person name="Zou Y."/>
            <person name="Zou M."/>
            <person name="Mao Y."/>
            <person name="Li X."/>
            <person name="Wang H."/>
            <person name="Chen T."/>
            <person name="Wang W."/>
            <person name="Yang R."/>
        </authorList>
    </citation>
    <scope>NUCLEOTIDE SEQUENCE [LARGE SCALE GENOMIC DNA]</scope>
    <source>
        <strain evidence="12">TTIB1903HZAU</strain>
        <tissue evidence="12">Muscle</tissue>
    </source>
</reference>
<evidence type="ECO:0000259" key="11">
    <source>
        <dbReference type="PROSITE" id="PS50835"/>
    </source>
</evidence>
<keyword evidence="4" id="KW-0732">Signal</keyword>
<dbReference type="Pfam" id="PF07679">
    <property type="entry name" value="I-set"/>
    <property type="match status" value="1"/>
</dbReference>
<evidence type="ECO:0000256" key="3">
    <source>
        <dbReference type="ARBA" id="ARBA00022692"/>
    </source>
</evidence>
<keyword evidence="8" id="KW-1015">Disulfide bond</keyword>
<gene>
    <name evidence="12" type="ORF">E1301_Tti010995</name>
</gene>
<evidence type="ECO:0000256" key="9">
    <source>
        <dbReference type="ARBA" id="ARBA00023180"/>
    </source>
</evidence>
<dbReference type="EMBL" id="SOYY01000025">
    <property type="protein sequence ID" value="KAA0702232.1"/>
    <property type="molecule type" value="Genomic_DNA"/>
</dbReference>
<evidence type="ECO:0000256" key="5">
    <source>
        <dbReference type="ARBA" id="ARBA00022737"/>
    </source>
</evidence>
<dbReference type="GO" id="GO:0005911">
    <property type="term" value="C:cell-cell junction"/>
    <property type="evidence" value="ECO:0007669"/>
    <property type="project" value="TreeGrafter"/>
</dbReference>
<accession>A0A5A9MWL3</accession>
<comment type="similarity">
    <text evidence="2">Belongs to the immunoglobulin superfamily.</text>
</comment>